<keyword evidence="3" id="KW-1185">Reference proteome</keyword>
<accession>A0A420DNN3</accession>
<feature type="transmembrane region" description="Helical" evidence="1">
    <location>
        <begin position="51"/>
        <end position="68"/>
    </location>
</feature>
<evidence type="ECO:0008006" key="4">
    <source>
        <dbReference type="Google" id="ProtNLM"/>
    </source>
</evidence>
<evidence type="ECO:0000313" key="3">
    <source>
        <dbReference type="Proteomes" id="UP000284407"/>
    </source>
</evidence>
<dbReference type="RefSeq" id="WP_037967950.1">
    <property type="nucleotide sequence ID" value="NZ_RAQK01000001.1"/>
</dbReference>
<proteinExistence type="predicted"/>
<gene>
    <name evidence="2" type="ORF">C8N30_0406</name>
</gene>
<evidence type="ECO:0000256" key="1">
    <source>
        <dbReference type="SAM" id="Phobius"/>
    </source>
</evidence>
<keyword evidence="1" id="KW-0812">Transmembrane</keyword>
<sequence>MTPYEELPEFDPNEVLASAGASAGRRFLGLVSMGVLGLMLIYIAVVQSPALEWRLFLLVLGVGSLWLVDRMRRATSSRIELTETELRDSDGTVIALVADIDGLDRGFFAFKPSNGFLVRTTTKGANEWRPGMWWRAGRRIGVGGMMPAHQSKQIAEILAVIMAKREIENNR</sequence>
<comment type="caution">
    <text evidence="2">The sequence shown here is derived from an EMBL/GenBank/DDBJ whole genome shotgun (WGS) entry which is preliminary data.</text>
</comment>
<dbReference type="OrthoDB" id="7862519at2"/>
<dbReference type="EMBL" id="RAQK01000001">
    <property type="protein sequence ID" value="RKE95862.1"/>
    <property type="molecule type" value="Genomic_DNA"/>
</dbReference>
<dbReference type="AlphaFoldDB" id="A0A420DNN3"/>
<reference evidence="2 3" key="1">
    <citation type="submission" date="2018-09" db="EMBL/GenBank/DDBJ databases">
        <title>Genomic Encyclopedia of Archaeal and Bacterial Type Strains, Phase II (KMG-II): from individual species to whole genera.</title>
        <authorList>
            <person name="Goeker M."/>
        </authorList>
    </citation>
    <scope>NUCLEOTIDE SEQUENCE [LARGE SCALE GENOMIC DNA]</scope>
    <source>
        <strain evidence="2 3">DSM 11458</strain>
    </source>
</reference>
<dbReference type="STRING" id="1443111.Z949_2369"/>
<keyword evidence="1" id="KW-0472">Membrane</keyword>
<keyword evidence="1" id="KW-1133">Transmembrane helix</keyword>
<feature type="transmembrane region" description="Helical" evidence="1">
    <location>
        <begin position="27"/>
        <end position="45"/>
    </location>
</feature>
<evidence type="ECO:0000313" key="2">
    <source>
        <dbReference type="EMBL" id="RKE95862.1"/>
    </source>
</evidence>
<protein>
    <recommendedName>
        <fullName evidence="4">DUF304 domain-containing protein</fullName>
    </recommendedName>
</protein>
<organism evidence="2 3">
    <name type="scientific">Sulfitobacter guttiformis</name>
    <dbReference type="NCBI Taxonomy" id="74349"/>
    <lineage>
        <taxon>Bacteria</taxon>
        <taxon>Pseudomonadati</taxon>
        <taxon>Pseudomonadota</taxon>
        <taxon>Alphaproteobacteria</taxon>
        <taxon>Rhodobacterales</taxon>
        <taxon>Roseobacteraceae</taxon>
        <taxon>Sulfitobacter</taxon>
    </lineage>
</organism>
<name>A0A420DNN3_9RHOB</name>
<dbReference type="Proteomes" id="UP000284407">
    <property type="component" value="Unassembled WGS sequence"/>
</dbReference>